<gene>
    <name evidence="2" type="ORF">Poly30_21490</name>
</gene>
<keyword evidence="3" id="KW-1185">Reference proteome</keyword>
<feature type="compositionally biased region" description="Basic and acidic residues" evidence="1">
    <location>
        <begin position="16"/>
        <end position="29"/>
    </location>
</feature>
<feature type="region of interest" description="Disordered" evidence="1">
    <location>
        <begin position="1"/>
        <end position="41"/>
    </location>
</feature>
<name>A0A518ERB6_9BACT</name>
<evidence type="ECO:0000256" key="1">
    <source>
        <dbReference type="SAM" id="MobiDB-lite"/>
    </source>
</evidence>
<protein>
    <submittedName>
        <fullName evidence="2">Uncharacterized protein</fullName>
    </submittedName>
</protein>
<dbReference type="EMBL" id="CP036434">
    <property type="protein sequence ID" value="QDV06634.1"/>
    <property type="molecule type" value="Genomic_DNA"/>
</dbReference>
<dbReference type="Proteomes" id="UP000320390">
    <property type="component" value="Chromosome"/>
</dbReference>
<accession>A0A518ERB6</accession>
<evidence type="ECO:0000313" key="3">
    <source>
        <dbReference type="Proteomes" id="UP000320390"/>
    </source>
</evidence>
<proteinExistence type="predicted"/>
<evidence type="ECO:0000313" key="2">
    <source>
        <dbReference type="EMBL" id="QDV06634.1"/>
    </source>
</evidence>
<reference evidence="2 3" key="1">
    <citation type="submission" date="2019-02" db="EMBL/GenBank/DDBJ databases">
        <title>Deep-cultivation of Planctomycetes and their phenomic and genomic characterization uncovers novel biology.</title>
        <authorList>
            <person name="Wiegand S."/>
            <person name="Jogler M."/>
            <person name="Boedeker C."/>
            <person name="Pinto D."/>
            <person name="Vollmers J."/>
            <person name="Rivas-Marin E."/>
            <person name="Kohn T."/>
            <person name="Peeters S.H."/>
            <person name="Heuer A."/>
            <person name="Rast P."/>
            <person name="Oberbeckmann S."/>
            <person name="Bunk B."/>
            <person name="Jeske O."/>
            <person name="Meyerdierks A."/>
            <person name="Storesund J.E."/>
            <person name="Kallscheuer N."/>
            <person name="Luecker S."/>
            <person name="Lage O.M."/>
            <person name="Pohl T."/>
            <person name="Merkel B.J."/>
            <person name="Hornburger P."/>
            <person name="Mueller R.-W."/>
            <person name="Bruemmer F."/>
            <person name="Labrenz M."/>
            <person name="Spormann A.M."/>
            <person name="Op den Camp H."/>
            <person name="Overmann J."/>
            <person name="Amann R."/>
            <person name="Jetten M.S.M."/>
            <person name="Mascher T."/>
            <person name="Medema M.H."/>
            <person name="Devos D.P."/>
            <person name="Kaster A.-K."/>
            <person name="Ovreas L."/>
            <person name="Rohde M."/>
            <person name="Galperin M.Y."/>
            <person name="Jogler C."/>
        </authorList>
    </citation>
    <scope>NUCLEOTIDE SEQUENCE [LARGE SCALE GENOMIC DNA]</scope>
    <source>
        <strain evidence="2 3">Poly30</strain>
    </source>
</reference>
<sequence length="162" mass="17429">MKSNAALQDAQQLDLFGERANARSAETHRSQPAKLSAPASHEIELRPGRRVRRVRQVSSSLLTFKGFEAERSLMVTPPEPAQLAGGAASSLVSLKHGARTQRSAPKHACPKRVRRIAKAAAPRALPVMSQEIDLQAPALRPLSSAALSYVFVAVTLACTFLV</sequence>
<feature type="compositionally biased region" description="Polar residues" evidence="1">
    <location>
        <begin position="1"/>
        <end position="11"/>
    </location>
</feature>
<dbReference type="RefSeq" id="WP_145196985.1">
    <property type="nucleotide sequence ID" value="NZ_CP036434.1"/>
</dbReference>
<organism evidence="2 3">
    <name type="scientific">Saltatorellus ferox</name>
    <dbReference type="NCBI Taxonomy" id="2528018"/>
    <lineage>
        <taxon>Bacteria</taxon>
        <taxon>Pseudomonadati</taxon>
        <taxon>Planctomycetota</taxon>
        <taxon>Planctomycetia</taxon>
        <taxon>Planctomycetia incertae sedis</taxon>
        <taxon>Saltatorellus</taxon>
    </lineage>
</organism>
<dbReference type="AlphaFoldDB" id="A0A518ERB6"/>